<name>A0A5S9ILH0_UABAM</name>
<evidence type="ECO:0000313" key="1">
    <source>
        <dbReference type="EMBL" id="BBM83531.1"/>
    </source>
</evidence>
<sequence length="273" mass="31580">MDYPVISPLYTLIKEKTQIQFRRDDQQAIFVSGDNSLLSDLLPLLNGENTTKEILKALPNYPKTMVLELLKDLQQQGIVIEKTLHSCAWKEITATQKDISTLVVCILSHEIYTKRIRDNLSLLGVNHFTTIPREANISIVCEPGLTPSFIQKWNEDHRVSWLRVSWTTSCAEVGPLFIPQQTACYQCFQQRLLSNRRFRDSYGEYQKIIEQQGIPLKPFVPSFLWCMSQVAMELLRYGTHSQLCGRLLYMEWDTSQQFIEQVLRIPHCMGSCC</sequence>
<proteinExistence type="predicted"/>
<dbReference type="AlphaFoldDB" id="A0A5S9ILH0"/>
<keyword evidence="2" id="KW-1185">Reference proteome</keyword>
<dbReference type="EMBL" id="AP019860">
    <property type="protein sequence ID" value="BBM83531.1"/>
    <property type="molecule type" value="Genomic_DNA"/>
</dbReference>
<dbReference type="OrthoDB" id="9804286at2"/>
<evidence type="ECO:0000313" key="2">
    <source>
        <dbReference type="Proteomes" id="UP000326354"/>
    </source>
</evidence>
<reference evidence="1 2" key="1">
    <citation type="submission" date="2019-08" db="EMBL/GenBank/DDBJ databases">
        <title>Complete genome sequence of Candidatus Uab amorphum.</title>
        <authorList>
            <person name="Shiratori T."/>
            <person name="Suzuki S."/>
            <person name="Kakizawa Y."/>
            <person name="Ishida K."/>
        </authorList>
    </citation>
    <scope>NUCLEOTIDE SEQUENCE [LARGE SCALE GENOMIC DNA]</scope>
    <source>
        <strain evidence="1 2">SRT547</strain>
    </source>
</reference>
<protein>
    <recommendedName>
        <fullName evidence="3">TOMM leader peptide-binding protein</fullName>
    </recommendedName>
</protein>
<dbReference type="NCBIfam" id="TIGR03882">
    <property type="entry name" value="cyclo_dehyd_2"/>
    <property type="match status" value="1"/>
</dbReference>
<organism evidence="1 2">
    <name type="scientific">Uabimicrobium amorphum</name>
    <dbReference type="NCBI Taxonomy" id="2596890"/>
    <lineage>
        <taxon>Bacteria</taxon>
        <taxon>Pseudomonadati</taxon>
        <taxon>Planctomycetota</taxon>
        <taxon>Candidatus Uabimicrobiia</taxon>
        <taxon>Candidatus Uabimicrobiales</taxon>
        <taxon>Candidatus Uabimicrobiaceae</taxon>
        <taxon>Candidatus Uabimicrobium</taxon>
    </lineage>
</organism>
<evidence type="ECO:0008006" key="3">
    <source>
        <dbReference type="Google" id="ProtNLM"/>
    </source>
</evidence>
<accession>A0A5S9ILH0</accession>
<gene>
    <name evidence="1" type="ORF">UABAM_01883</name>
</gene>
<dbReference type="InterPro" id="IPR022291">
    <property type="entry name" value="Bacteriocin_synth_cyclodeHase"/>
</dbReference>
<dbReference type="Gene3D" id="3.40.50.720">
    <property type="entry name" value="NAD(P)-binding Rossmann-like Domain"/>
    <property type="match status" value="1"/>
</dbReference>
<dbReference type="RefSeq" id="WP_151967727.1">
    <property type="nucleotide sequence ID" value="NZ_AP019860.1"/>
</dbReference>
<dbReference type="Proteomes" id="UP000326354">
    <property type="component" value="Chromosome"/>
</dbReference>
<dbReference type="KEGG" id="uam:UABAM_01883"/>